<comment type="pathway">
    <text evidence="1 14">Purine metabolism; IMP biosynthesis via de novo pathway; 5-amino-1-(5-phospho-D-ribosyl)imidazole-4-carboxamide from 5-amino-1-(5-phospho-D-ribosyl)imidazole-4-carboxylate: step 2/2.</text>
</comment>
<evidence type="ECO:0000313" key="16">
    <source>
        <dbReference type="EMBL" id="AMM53748.1"/>
    </source>
</evidence>
<evidence type="ECO:0000256" key="14">
    <source>
        <dbReference type="RuleBase" id="RU361172"/>
    </source>
</evidence>
<dbReference type="UniPathway" id="UPA00075">
    <property type="reaction ID" value="UER00336"/>
</dbReference>
<dbReference type="Gene3D" id="1.20.200.10">
    <property type="entry name" value="Fumarase/aspartase (Central domain)"/>
    <property type="match status" value="1"/>
</dbReference>
<reference evidence="16 17" key="2">
    <citation type="journal article" date="2016" name="Int. J. Syst. Evol. Microbiol.">
        <title>Pyrococcus kukulkanii sp. nov., a hyperthermophilic, piezophilic archaeon isolated from a deep-sea hydrothermal vent.</title>
        <authorList>
            <person name="Callac N."/>
            <person name="Oger P."/>
            <person name="Lesongeur F."/>
            <person name="Rattray J.E."/>
            <person name="Vannier P."/>
            <person name="Michoud G."/>
            <person name="Beauverger M."/>
            <person name="Gayet N."/>
            <person name="Rouxel O."/>
            <person name="Jebbar M."/>
            <person name="Godfroy A."/>
        </authorList>
    </citation>
    <scope>NUCLEOTIDE SEQUENCE [LARGE SCALE GENOMIC DNA]</scope>
    <source>
        <strain evidence="16 17">NCB100</strain>
    </source>
</reference>
<evidence type="ECO:0000256" key="5">
    <source>
        <dbReference type="ARBA" id="ARBA00012339"/>
    </source>
</evidence>
<dbReference type="Pfam" id="PF10397">
    <property type="entry name" value="ADSL_C"/>
    <property type="match status" value="1"/>
</dbReference>
<dbReference type="Pfam" id="PF00206">
    <property type="entry name" value="Lyase_1"/>
    <property type="match status" value="1"/>
</dbReference>
<reference evidence="17" key="1">
    <citation type="submission" date="2015-02" db="EMBL/GenBank/DDBJ databases">
        <title>Pyrococcus kukulkanii sp. nov., a novel hyperthermophilic archaeon isolated from a deep-sea hydrothermal vent at the Guaymas Basin.</title>
        <authorList>
            <person name="Oger P.M."/>
            <person name="Callac N."/>
            <person name="Jebbar M."/>
            <person name="Godfroy A."/>
        </authorList>
    </citation>
    <scope>NUCLEOTIDE SEQUENCE [LARGE SCALE GENOMIC DNA]</scope>
    <source>
        <strain evidence="17">NCB100</strain>
    </source>
</reference>
<dbReference type="InterPro" id="IPR000362">
    <property type="entry name" value="Fumarate_lyase_fam"/>
</dbReference>
<dbReference type="PRINTS" id="PR00145">
    <property type="entry name" value="ARGSUCLYASE"/>
</dbReference>
<dbReference type="InterPro" id="IPR022761">
    <property type="entry name" value="Fumarate_lyase_N"/>
</dbReference>
<dbReference type="OrthoDB" id="7033at2157"/>
<dbReference type="FunFam" id="1.20.200.10:FF:000008">
    <property type="entry name" value="Adenylosuccinate lyase"/>
    <property type="match status" value="1"/>
</dbReference>
<evidence type="ECO:0000256" key="11">
    <source>
        <dbReference type="ARBA" id="ARBA00030717"/>
    </source>
</evidence>
<dbReference type="CDD" id="cd01360">
    <property type="entry name" value="Adenylsuccinate_lyase_1"/>
    <property type="match status" value="1"/>
</dbReference>
<dbReference type="PANTHER" id="PTHR43172">
    <property type="entry name" value="ADENYLOSUCCINATE LYASE"/>
    <property type="match status" value="1"/>
</dbReference>
<dbReference type="Gene3D" id="1.10.275.10">
    <property type="entry name" value="Fumarase/aspartase (N-terminal domain)"/>
    <property type="match status" value="1"/>
</dbReference>
<dbReference type="EMBL" id="CP010835">
    <property type="protein sequence ID" value="AMM53748.1"/>
    <property type="molecule type" value="Genomic_DNA"/>
</dbReference>
<comment type="subunit">
    <text evidence="4">Homotetramer. Residues from neighboring subunits contribute catalytic and substrate-binding residues to each active site.</text>
</comment>
<dbReference type="NCBIfam" id="TIGR00928">
    <property type="entry name" value="purB"/>
    <property type="match status" value="1"/>
</dbReference>
<dbReference type="InterPro" id="IPR019468">
    <property type="entry name" value="AdenyloSucc_lyase_C"/>
</dbReference>
<sequence length="450" mass="51645">MAVHPIDYRYGSEEMRKIWDEENKLQKLLDVEAALARAHAKVGNIPEESARVISERANTKWVKLERVKEIEAEIHHDIMAMVKALSEVCGEHGKYVHLGATSNDIIDTANALLIKESLEIVEKDLKELRSILKDLALKHIDTVCIGRTHGQHAVPTTYGMKFALWLDEIQRHIERLHQLKERVLVGKMRGAVGTAASFGEKAFEIERLVMEDLGLKPARITNQIVQRDVYAELMFFLALVASTLDKMGLEIRNLQRTEILEVSEPFGTKQVGSSTMPHKRNPIRTEKICGLARVLYSNVIPALLDNPLWHERDLTNSSVERVILPESFVLLDEMLKVMKKVLRGLEFFPENIKKNLYLTKNLIMAEPLMLKLAERGMGRQEAHELVRQLAMKAFRENRDLLEVVRESEEAMRYLTQEDLESLKPENYIGKAREIVMNVVRYVEEMEKKGL</sequence>
<evidence type="ECO:0000256" key="7">
    <source>
        <dbReference type="ARBA" id="ARBA00022755"/>
    </source>
</evidence>
<dbReference type="InterPro" id="IPR024083">
    <property type="entry name" value="Fumarase/histidase_N"/>
</dbReference>
<accession>A0A127B8Z1</accession>
<dbReference type="PATRIC" id="fig|1609559.3.peg.848"/>
<organism evidence="16 17">
    <name type="scientific">Pyrococcus kukulkanii</name>
    <dbReference type="NCBI Taxonomy" id="1609559"/>
    <lineage>
        <taxon>Archaea</taxon>
        <taxon>Methanobacteriati</taxon>
        <taxon>Methanobacteriota</taxon>
        <taxon>Thermococci</taxon>
        <taxon>Thermococcales</taxon>
        <taxon>Thermococcaceae</taxon>
        <taxon>Pyrococcus</taxon>
    </lineage>
</organism>
<gene>
    <name evidence="16" type="ORF">TQ32_04070</name>
</gene>
<protein>
    <recommendedName>
        <fullName evidence="6 13">Adenylosuccinate lyase</fullName>
        <shortName evidence="14">ASL</shortName>
        <ecNumber evidence="5 13">4.3.2.2</ecNumber>
    </recommendedName>
    <alternativeName>
        <fullName evidence="11 14">Adenylosuccinase</fullName>
    </alternativeName>
</protein>
<comment type="catalytic activity">
    <reaction evidence="12">
        <text>N(6)-(1,2-dicarboxyethyl)-AMP = fumarate + AMP</text>
        <dbReference type="Rhea" id="RHEA:16853"/>
        <dbReference type="ChEBI" id="CHEBI:29806"/>
        <dbReference type="ChEBI" id="CHEBI:57567"/>
        <dbReference type="ChEBI" id="CHEBI:456215"/>
        <dbReference type="EC" id="4.3.2.2"/>
    </reaction>
    <physiologicalReaction direction="left-to-right" evidence="12">
        <dbReference type="Rhea" id="RHEA:16854"/>
    </physiologicalReaction>
</comment>
<dbReference type="KEGG" id="pyc:TQ32_04070"/>
<proteinExistence type="inferred from homology"/>
<evidence type="ECO:0000256" key="3">
    <source>
        <dbReference type="ARBA" id="ARBA00008273"/>
    </source>
</evidence>
<dbReference type="STRING" id="1609559.TQ32_04070"/>
<comment type="function">
    <text evidence="10">Catalyzes two reactions in de novo purine nucleotide biosynthesis. Catalyzes the breakdown of 5-aminoimidazole- (N-succinylocarboxamide) ribotide (SAICAR or 2-[5-amino-1-(5-phospho-beta-D-ribosyl)imidazole-4-carboxamido]succinate) to 5-aminoimidazole-4-carboxamide ribotide (AICAR or 5-amino-1-(5-phospho-beta-D-ribosyl)imidazole-4-carboxamide) and fumarate, and of adenylosuccinate (ADS or N(6)-(1,2-dicarboxyethyl)-AMP) to adenosine monophosphate (AMP) and fumarate.</text>
</comment>
<dbReference type="GO" id="GO:0044208">
    <property type="term" value="P:'de novo' AMP biosynthetic process"/>
    <property type="evidence" value="ECO:0007669"/>
    <property type="project" value="UniProtKB-UniPathway"/>
</dbReference>
<evidence type="ECO:0000256" key="8">
    <source>
        <dbReference type="ARBA" id="ARBA00023239"/>
    </source>
</evidence>
<dbReference type="GO" id="GO:0004018">
    <property type="term" value="F:N6-(1,2-dicarboxyethyl)AMP AMP-lyase (fumarate-forming) activity"/>
    <property type="evidence" value="ECO:0007669"/>
    <property type="project" value="UniProtKB-UniRule"/>
</dbReference>
<evidence type="ECO:0000256" key="6">
    <source>
        <dbReference type="ARBA" id="ARBA00017058"/>
    </source>
</evidence>
<dbReference type="SUPFAM" id="SSF48557">
    <property type="entry name" value="L-aspartase-like"/>
    <property type="match status" value="1"/>
</dbReference>
<name>A0A127B8Z1_9EURY</name>
<dbReference type="PRINTS" id="PR00149">
    <property type="entry name" value="FUMRATELYASE"/>
</dbReference>
<keyword evidence="8 14" id="KW-0456">Lyase</keyword>
<dbReference type="EC" id="4.3.2.2" evidence="5 13"/>
<evidence type="ECO:0000259" key="15">
    <source>
        <dbReference type="SMART" id="SM00998"/>
    </source>
</evidence>
<dbReference type="Proteomes" id="UP000070587">
    <property type="component" value="Chromosome"/>
</dbReference>
<dbReference type="GO" id="GO:0006189">
    <property type="term" value="P:'de novo' IMP biosynthetic process"/>
    <property type="evidence" value="ECO:0007669"/>
    <property type="project" value="UniProtKB-UniPathway"/>
</dbReference>
<feature type="domain" description="Adenylosuccinate lyase C-terminal" evidence="15">
    <location>
        <begin position="360"/>
        <end position="439"/>
    </location>
</feature>
<evidence type="ECO:0000256" key="4">
    <source>
        <dbReference type="ARBA" id="ARBA00011668"/>
    </source>
</evidence>
<dbReference type="Gene3D" id="1.10.40.30">
    <property type="entry name" value="Fumarase/aspartase (C-terminal domain)"/>
    <property type="match status" value="1"/>
</dbReference>
<dbReference type="FunFam" id="1.10.275.10:FF:000012">
    <property type="entry name" value="Adenylosuccinate lyase"/>
    <property type="match status" value="1"/>
</dbReference>
<dbReference type="FunFam" id="1.10.40.30:FF:000007">
    <property type="entry name" value="Adenylosuccinate lyase"/>
    <property type="match status" value="1"/>
</dbReference>
<dbReference type="AlphaFoldDB" id="A0A127B8Z1"/>
<evidence type="ECO:0000313" key="17">
    <source>
        <dbReference type="Proteomes" id="UP000070587"/>
    </source>
</evidence>
<evidence type="ECO:0000256" key="12">
    <source>
        <dbReference type="ARBA" id="ARBA00049115"/>
    </source>
</evidence>
<dbReference type="PANTHER" id="PTHR43172:SF1">
    <property type="entry name" value="ADENYLOSUCCINATE LYASE"/>
    <property type="match status" value="1"/>
</dbReference>
<comment type="similarity">
    <text evidence="3 14">Belongs to the lyase 1 family. Adenylosuccinate lyase subfamily.</text>
</comment>
<dbReference type="PROSITE" id="PS00163">
    <property type="entry name" value="FUMARATE_LYASES"/>
    <property type="match status" value="1"/>
</dbReference>
<dbReference type="SMART" id="SM00998">
    <property type="entry name" value="ADSL_C"/>
    <property type="match status" value="1"/>
</dbReference>
<comment type="catalytic activity">
    <reaction evidence="9">
        <text>(2S)-2-[5-amino-1-(5-phospho-beta-D-ribosyl)imidazole-4-carboxamido]succinate = 5-amino-1-(5-phospho-beta-D-ribosyl)imidazole-4-carboxamide + fumarate</text>
        <dbReference type="Rhea" id="RHEA:23920"/>
        <dbReference type="ChEBI" id="CHEBI:29806"/>
        <dbReference type="ChEBI" id="CHEBI:58443"/>
        <dbReference type="ChEBI" id="CHEBI:58475"/>
        <dbReference type="EC" id="4.3.2.2"/>
    </reaction>
    <physiologicalReaction direction="left-to-right" evidence="9">
        <dbReference type="Rhea" id="RHEA:23921"/>
    </physiologicalReaction>
</comment>
<keyword evidence="7 14" id="KW-0658">Purine biosynthesis</keyword>
<dbReference type="GeneID" id="28490983"/>
<evidence type="ECO:0000256" key="1">
    <source>
        <dbReference type="ARBA" id="ARBA00004706"/>
    </source>
</evidence>
<evidence type="ECO:0000256" key="9">
    <source>
        <dbReference type="ARBA" id="ARBA00024477"/>
    </source>
</evidence>
<dbReference type="GO" id="GO:0005829">
    <property type="term" value="C:cytosol"/>
    <property type="evidence" value="ECO:0007669"/>
    <property type="project" value="TreeGrafter"/>
</dbReference>
<dbReference type="UniPathway" id="UPA00074">
    <property type="reaction ID" value="UER00132"/>
</dbReference>
<dbReference type="InterPro" id="IPR020557">
    <property type="entry name" value="Fumarate_lyase_CS"/>
</dbReference>
<dbReference type="RefSeq" id="WP_068321335.1">
    <property type="nucleotide sequence ID" value="NZ_CP010835.1"/>
</dbReference>
<dbReference type="InterPro" id="IPR004769">
    <property type="entry name" value="Pur_lyase"/>
</dbReference>
<dbReference type="InterPro" id="IPR008948">
    <property type="entry name" value="L-Aspartase-like"/>
</dbReference>
<evidence type="ECO:0000256" key="2">
    <source>
        <dbReference type="ARBA" id="ARBA00004734"/>
    </source>
</evidence>
<dbReference type="GO" id="GO:0070626">
    <property type="term" value="F:(S)-2-(5-amino-1-(5-phospho-D-ribosyl)imidazole-4-carboxamido) succinate lyase (fumarate-forming) activity"/>
    <property type="evidence" value="ECO:0007669"/>
    <property type="project" value="TreeGrafter"/>
</dbReference>
<evidence type="ECO:0000256" key="13">
    <source>
        <dbReference type="NCBIfam" id="TIGR00928"/>
    </source>
</evidence>
<comment type="pathway">
    <text evidence="2 14">Purine metabolism; AMP biosynthesis via de novo pathway; AMP from IMP: step 2/2.</text>
</comment>
<evidence type="ECO:0000256" key="10">
    <source>
        <dbReference type="ARBA" id="ARBA00025012"/>
    </source>
</evidence>